<sequence length="171" mass="18492">MARKPVRTLRTCSCQALLKGLLAAVESAAARDPAPLEPDEGLRDLISRAPLQVREQLFKLLENRHLSGRVELLLLRLLAAPGLKEVRVPEVADLGAEALDLVVPLLLRPLGASLQTMDLRWVTFPDGSPHQAALCDALARQEFAKLTVVRLQGATDALLEAVAKGCPVLQT</sequence>
<reference evidence="3" key="1">
    <citation type="submission" date="2025-08" db="UniProtKB">
        <authorList>
            <consortium name="RefSeq"/>
        </authorList>
    </citation>
    <scope>IDENTIFICATION</scope>
    <source>
        <tissue evidence="3">Total insect</tissue>
    </source>
</reference>
<dbReference type="KEGG" id="tpal:117642920"/>
<dbReference type="InParanoid" id="A0A6P8ZKP2"/>
<keyword evidence="1" id="KW-0732">Signal</keyword>
<dbReference type="RefSeq" id="XP_034237449.1">
    <property type="nucleotide sequence ID" value="XM_034381558.1"/>
</dbReference>
<accession>A0A6P8ZKP2</accession>
<evidence type="ECO:0000313" key="3">
    <source>
        <dbReference type="RefSeq" id="XP_034237449.1"/>
    </source>
</evidence>
<evidence type="ECO:0000313" key="2">
    <source>
        <dbReference type="Proteomes" id="UP000515158"/>
    </source>
</evidence>
<name>A0A6P8ZKP2_THRPL</name>
<organism evidence="3">
    <name type="scientific">Thrips palmi</name>
    <name type="common">Melon thrips</name>
    <dbReference type="NCBI Taxonomy" id="161013"/>
    <lineage>
        <taxon>Eukaryota</taxon>
        <taxon>Metazoa</taxon>
        <taxon>Ecdysozoa</taxon>
        <taxon>Arthropoda</taxon>
        <taxon>Hexapoda</taxon>
        <taxon>Insecta</taxon>
        <taxon>Pterygota</taxon>
        <taxon>Neoptera</taxon>
        <taxon>Paraneoptera</taxon>
        <taxon>Thysanoptera</taxon>
        <taxon>Terebrantia</taxon>
        <taxon>Thripoidea</taxon>
        <taxon>Thripidae</taxon>
        <taxon>Thrips</taxon>
    </lineage>
</organism>
<dbReference type="AlphaFoldDB" id="A0A6P8ZKP2"/>
<gene>
    <name evidence="3" type="primary">LOC117642920</name>
</gene>
<feature type="chain" id="PRO_5028086052" evidence="1">
    <location>
        <begin position="31"/>
        <end position="171"/>
    </location>
</feature>
<keyword evidence="2" id="KW-1185">Reference proteome</keyword>
<dbReference type="Proteomes" id="UP000515158">
    <property type="component" value="Unplaced"/>
</dbReference>
<evidence type="ECO:0000256" key="1">
    <source>
        <dbReference type="SAM" id="SignalP"/>
    </source>
</evidence>
<proteinExistence type="predicted"/>
<protein>
    <submittedName>
        <fullName evidence="3">Uncharacterized protein LOC117642920</fullName>
    </submittedName>
</protein>
<dbReference type="GeneID" id="117642920"/>
<feature type="signal peptide" evidence="1">
    <location>
        <begin position="1"/>
        <end position="30"/>
    </location>
</feature>